<sequence length="191" mass="22565">WYIQQTDETQKTYNKDLENEETRYIENTDNALDIRLEQYINLKEPHRRTVIDKLTSIANTSKSEEEKKRANNSEKEKKQEEYKVIKTKGKTPVRYKHFYSNVSMISEAGSSWSEDSAVEDKKFQEEQDKVIRQVLEQQDKNDPTRMLLITGETSTKGKGTPPVRPKDNQYGYSTNEIMSLEQSYWKPQKRK</sequence>
<evidence type="ECO:0000313" key="3">
    <source>
        <dbReference type="Proteomes" id="UP000789396"/>
    </source>
</evidence>
<accession>A0A9N9JDU8</accession>
<gene>
    <name evidence="2" type="ORF">RFULGI_LOCUS15083</name>
</gene>
<name>A0A9N9JDU8_9GLOM</name>
<dbReference type="AlphaFoldDB" id="A0A9N9JDU8"/>
<evidence type="ECO:0000313" key="2">
    <source>
        <dbReference type="EMBL" id="CAG8771347.1"/>
    </source>
</evidence>
<protein>
    <submittedName>
        <fullName evidence="2">13055_t:CDS:1</fullName>
    </submittedName>
</protein>
<proteinExistence type="predicted"/>
<evidence type="ECO:0000256" key="1">
    <source>
        <dbReference type="SAM" id="MobiDB-lite"/>
    </source>
</evidence>
<feature type="non-terminal residue" evidence="2">
    <location>
        <position position="191"/>
    </location>
</feature>
<dbReference type="EMBL" id="CAJVPZ010046681">
    <property type="protein sequence ID" value="CAG8771347.1"/>
    <property type="molecule type" value="Genomic_DNA"/>
</dbReference>
<feature type="non-terminal residue" evidence="2">
    <location>
        <position position="1"/>
    </location>
</feature>
<reference evidence="2" key="1">
    <citation type="submission" date="2021-06" db="EMBL/GenBank/DDBJ databases">
        <authorList>
            <person name="Kallberg Y."/>
            <person name="Tangrot J."/>
            <person name="Rosling A."/>
        </authorList>
    </citation>
    <scope>NUCLEOTIDE SEQUENCE</scope>
    <source>
        <strain evidence="2">IN212</strain>
    </source>
</reference>
<feature type="region of interest" description="Disordered" evidence="1">
    <location>
        <begin position="138"/>
        <end position="171"/>
    </location>
</feature>
<dbReference type="Proteomes" id="UP000789396">
    <property type="component" value="Unassembled WGS sequence"/>
</dbReference>
<comment type="caution">
    <text evidence="2">The sequence shown here is derived from an EMBL/GenBank/DDBJ whole genome shotgun (WGS) entry which is preliminary data.</text>
</comment>
<keyword evidence="3" id="KW-1185">Reference proteome</keyword>
<dbReference type="OrthoDB" id="2489806at2759"/>
<organism evidence="2 3">
    <name type="scientific">Racocetra fulgida</name>
    <dbReference type="NCBI Taxonomy" id="60492"/>
    <lineage>
        <taxon>Eukaryota</taxon>
        <taxon>Fungi</taxon>
        <taxon>Fungi incertae sedis</taxon>
        <taxon>Mucoromycota</taxon>
        <taxon>Glomeromycotina</taxon>
        <taxon>Glomeromycetes</taxon>
        <taxon>Diversisporales</taxon>
        <taxon>Gigasporaceae</taxon>
        <taxon>Racocetra</taxon>
    </lineage>
</organism>
<feature type="region of interest" description="Disordered" evidence="1">
    <location>
        <begin position="60"/>
        <end position="81"/>
    </location>
</feature>
<feature type="compositionally biased region" description="Basic and acidic residues" evidence="1">
    <location>
        <begin position="62"/>
        <end position="81"/>
    </location>
</feature>